<dbReference type="OrthoDB" id="9768142at2"/>
<evidence type="ECO:0000259" key="5">
    <source>
        <dbReference type="Pfam" id="PF16331"/>
    </source>
</evidence>
<feature type="coiled-coil region" evidence="2">
    <location>
        <begin position="47"/>
        <end position="99"/>
    </location>
</feature>
<protein>
    <recommendedName>
        <fullName evidence="2">Cell division coordinator CpoB</fullName>
    </recommendedName>
</protein>
<comment type="function">
    <text evidence="2">Mediates coordination of peptidoglycan synthesis and outer membrane constriction during cell division.</text>
</comment>
<dbReference type="SUPFAM" id="SSF48452">
    <property type="entry name" value="TPR-like"/>
    <property type="match status" value="1"/>
</dbReference>
<dbReference type="Gene3D" id="1.25.40.10">
    <property type="entry name" value="Tetratricopeptide repeat domain"/>
    <property type="match status" value="1"/>
</dbReference>
<evidence type="ECO:0000256" key="1">
    <source>
        <dbReference type="ARBA" id="ARBA00022729"/>
    </source>
</evidence>
<dbReference type="Pfam" id="PF13525">
    <property type="entry name" value="YfiO"/>
    <property type="match status" value="1"/>
</dbReference>
<comment type="similarity">
    <text evidence="2">Belongs to the CpoB family.</text>
</comment>
<dbReference type="AlphaFoldDB" id="A0A0J8GRV5"/>
<gene>
    <name evidence="2" type="primary">cpoB</name>
    <name evidence="6" type="ORF">XM47_08920</name>
</gene>
<feature type="chain" id="PRO_5009984065" description="Cell division coordinator CpoB" evidence="2">
    <location>
        <begin position="24"/>
        <end position="259"/>
    </location>
</feature>
<feature type="signal peptide" evidence="2">
    <location>
        <begin position="1"/>
        <end position="23"/>
    </location>
</feature>
<dbReference type="PROSITE" id="PS50005">
    <property type="entry name" value="TPR"/>
    <property type="match status" value="1"/>
</dbReference>
<sequence precursor="true">MTKLVKLLVLSLGVAVVTPNAFAERQVSLTERLDTMERIINARGQAQVNLSQDIDSLQNELSELRGISEEHNYKLSQILERQRELYQELDKLNESTKKMMALRDAQAAPSLPMLSPNANTSVSGLQVAPATQQASLDENQAYDKAVNLVLKDKRYEQAIPEFQAFINKYPESSYQPNAHYWLGQLLFTKGEFKSAAKNFLTVVDMHTESNKRPDSLFKLGLVAQKLSNLAEAKVRFEQVVSEYPDSTAAKLAKQRLLEL</sequence>
<dbReference type="Pfam" id="PF16331">
    <property type="entry name" value="TolA_bind_tri"/>
    <property type="match status" value="1"/>
</dbReference>
<dbReference type="InterPro" id="IPR034706">
    <property type="entry name" value="CpoB"/>
</dbReference>
<dbReference type="NCBIfam" id="TIGR02795">
    <property type="entry name" value="tol_pal_ybgF"/>
    <property type="match status" value="1"/>
</dbReference>
<comment type="subcellular location">
    <subcellularLocation>
        <location evidence="2">Periplasm</location>
    </subcellularLocation>
</comment>
<dbReference type="RefSeq" id="WP_048691746.1">
    <property type="nucleotide sequence ID" value="NZ_KQ130488.1"/>
</dbReference>
<evidence type="ECO:0000256" key="3">
    <source>
        <dbReference type="PROSITE-ProRule" id="PRU00339"/>
    </source>
</evidence>
<feature type="domain" description="Outer membrane lipoprotein BamD-like" evidence="4">
    <location>
        <begin position="137"/>
        <end position="258"/>
    </location>
</feature>
<evidence type="ECO:0000256" key="2">
    <source>
        <dbReference type="HAMAP-Rule" id="MF_02066"/>
    </source>
</evidence>
<organism evidence="6 7">
    <name type="scientific">Catenovulum maritimum</name>
    <dbReference type="NCBI Taxonomy" id="1513271"/>
    <lineage>
        <taxon>Bacteria</taxon>
        <taxon>Pseudomonadati</taxon>
        <taxon>Pseudomonadota</taxon>
        <taxon>Gammaproteobacteria</taxon>
        <taxon>Alteromonadales</taxon>
        <taxon>Alteromonadaceae</taxon>
        <taxon>Catenovulum</taxon>
    </lineage>
</organism>
<dbReference type="Proteomes" id="UP000037600">
    <property type="component" value="Unassembled WGS sequence"/>
</dbReference>
<evidence type="ECO:0000313" key="6">
    <source>
        <dbReference type="EMBL" id="KMT65462.1"/>
    </source>
</evidence>
<proteinExistence type="inferred from homology"/>
<evidence type="ECO:0000313" key="7">
    <source>
        <dbReference type="Proteomes" id="UP000037600"/>
    </source>
</evidence>
<dbReference type="InterPro" id="IPR019734">
    <property type="entry name" value="TPR_rpt"/>
</dbReference>
<accession>A0A0J8GRV5</accession>
<dbReference type="GO" id="GO:0030288">
    <property type="term" value="C:outer membrane-bounded periplasmic space"/>
    <property type="evidence" value="ECO:0007669"/>
    <property type="project" value="UniProtKB-UniRule"/>
</dbReference>
<dbReference type="PATRIC" id="fig|1513271.3.peg.1816"/>
<reference evidence="6 7" key="1">
    <citation type="submission" date="2015-04" db="EMBL/GenBank/DDBJ databases">
        <title>Draft Genome Sequence of the Novel Agar-Digesting Marine Bacterium Q1.</title>
        <authorList>
            <person name="Li Y."/>
            <person name="Li D."/>
            <person name="Chen G."/>
            <person name="Du Z."/>
        </authorList>
    </citation>
    <scope>NUCLEOTIDE SEQUENCE [LARGE SCALE GENOMIC DNA]</scope>
    <source>
        <strain evidence="6 7">Q1</strain>
    </source>
</reference>
<evidence type="ECO:0000259" key="4">
    <source>
        <dbReference type="Pfam" id="PF13525"/>
    </source>
</evidence>
<dbReference type="InterPro" id="IPR011990">
    <property type="entry name" value="TPR-like_helical_dom_sf"/>
</dbReference>
<keyword evidence="2" id="KW-0132">Cell division</keyword>
<comment type="caution">
    <text evidence="6">The sequence shown here is derived from an EMBL/GenBank/DDBJ whole genome shotgun (WGS) entry which is preliminary data.</text>
</comment>
<feature type="domain" description="YbgF trimerisation" evidence="5">
    <location>
        <begin position="28"/>
        <end position="97"/>
    </location>
</feature>
<keyword evidence="2" id="KW-0131">Cell cycle</keyword>
<name>A0A0J8GRV5_9ALTE</name>
<dbReference type="InterPro" id="IPR032519">
    <property type="entry name" value="YbgF_tri"/>
</dbReference>
<dbReference type="Gene3D" id="1.20.5.110">
    <property type="match status" value="1"/>
</dbReference>
<dbReference type="STRING" id="1513271.XM47_08920"/>
<dbReference type="EMBL" id="LAZL01000011">
    <property type="protein sequence ID" value="KMT65462.1"/>
    <property type="molecule type" value="Genomic_DNA"/>
</dbReference>
<dbReference type="GO" id="GO:0043093">
    <property type="term" value="P:FtsZ-dependent cytokinesis"/>
    <property type="evidence" value="ECO:0007669"/>
    <property type="project" value="UniProtKB-UniRule"/>
</dbReference>
<keyword evidence="2" id="KW-0574">Periplasm</keyword>
<keyword evidence="3" id="KW-0802">TPR repeat</keyword>
<keyword evidence="1 2" id="KW-0732">Signal</keyword>
<dbReference type="InterPro" id="IPR039565">
    <property type="entry name" value="BamD-like"/>
</dbReference>
<keyword evidence="7" id="KW-1185">Reference proteome</keyword>
<feature type="repeat" description="TPR" evidence="3">
    <location>
        <begin position="176"/>
        <end position="209"/>
    </location>
</feature>
<dbReference type="GO" id="GO:0070206">
    <property type="term" value="P:protein trimerization"/>
    <property type="evidence" value="ECO:0007669"/>
    <property type="project" value="InterPro"/>
</dbReference>
<keyword evidence="2" id="KW-0175">Coiled coil</keyword>
<dbReference type="InterPro" id="IPR014162">
    <property type="entry name" value="CpoB_C"/>
</dbReference>
<dbReference type="HAMAP" id="MF_02066">
    <property type="entry name" value="CpoB"/>
    <property type="match status" value="1"/>
</dbReference>